<dbReference type="Pfam" id="PF00005">
    <property type="entry name" value="ABC_tran"/>
    <property type="match status" value="2"/>
</dbReference>
<evidence type="ECO:0000256" key="4">
    <source>
        <dbReference type="ARBA" id="ARBA00061571"/>
    </source>
</evidence>
<accession>A0A1Z4VM45</accession>
<dbReference type="CDD" id="cd03221">
    <property type="entry name" value="ABCF_EF-3"/>
    <property type="match status" value="2"/>
</dbReference>
<dbReference type="InterPro" id="IPR032781">
    <property type="entry name" value="ABC_tran_Xtn"/>
</dbReference>
<sequence length="631" mass="71382">MLELKNLALQRGDRMLLQDVSLRVHPGQKVGITGANGCGKTSLFNLIQGVLPPDGGELTLPPDWVIAGVAQEMPSTDASAIEHVLQGDARWWELHQAIAAAERDPIPDRLPALHAEFEAIDGYRARHRAARLLHGLGFADASHDRPVTEFSGGWRMRLNLARALMSPSDLLLLDEPTNHLDLDAVMWLEDWLRAYPGTLLLISHDRDFLDAIVDTVAHFERGSITLYSGNYSSFERQHAEQLAQQQSAFERQQREVAHIERFVARFRAKASKARQAQSRLKTLERMQLIAPAHVDSPFRFRFPAPRKLPNPLLQLKDCSIGYDRRPLLEQVKLSLTPEARIGLLGPNGAGKSTLIKCLVGELPVLAGEALPARDLAVGYFAQHQLEQLRPDRSPLQHLQALDPRAREQELRDFLGGFGFHGDQALAEVAPFSGGEKARLALALIVYQRPNLLLLDEPTNHLDLEMRLALELALQEYTGGLVVVSHDRHLLRSIADELWLIDSGRLSRFDGDLEDYRRWLLQREAGTAEEKPAQAGSTRPADRKQQRRDQAEQRRQLAPLRKELKSLETRLERLTDRQQELEHRLADSTLYQENAKPELQQVLQDKAEIDRELETVETRWLELSEQLEAEQL</sequence>
<feature type="compositionally biased region" description="Basic and acidic residues" evidence="6">
    <location>
        <begin position="539"/>
        <end position="558"/>
    </location>
</feature>
<keyword evidence="2" id="KW-0547">Nucleotide-binding</keyword>
<dbReference type="InterPro" id="IPR050611">
    <property type="entry name" value="ABCF"/>
</dbReference>
<protein>
    <recommendedName>
        <fullName evidence="5">Probable ATP-binding protein YheS</fullName>
    </recommendedName>
</protein>
<evidence type="ECO:0000256" key="2">
    <source>
        <dbReference type="ARBA" id="ARBA00022741"/>
    </source>
</evidence>
<dbReference type="GO" id="GO:0003677">
    <property type="term" value="F:DNA binding"/>
    <property type="evidence" value="ECO:0007669"/>
    <property type="project" value="InterPro"/>
</dbReference>
<dbReference type="InterPro" id="IPR027417">
    <property type="entry name" value="P-loop_NTPase"/>
</dbReference>
<keyword evidence="9" id="KW-1185">Reference proteome</keyword>
<feature type="domain" description="ABC transporter" evidence="7">
    <location>
        <begin position="313"/>
        <end position="527"/>
    </location>
</feature>
<dbReference type="RefSeq" id="WP_096363963.1">
    <property type="nucleotide sequence ID" value="NZ_AP018052.1"/>
</dbReference>
<dbReference type="InterPro" id="IPR017871">
    <property type="entry name" value="ABC_transporter-like_CS"/>
</dbReference>
<dbReference type="InterPro" id="IPR037118">
    <property type="entry name" value="Val-tRNA_synth_C_sf"/>
</dbReference>
<proteinExistence type="inferred from homology"/>
<dbReference type="Gene3D" id="1.10.287.380">
    <property type="entry name" value="Valyl-tRNA synthetase, C-terminal domain"/>
    <property type="match status" value="1"/>
</dbReference>
<organism evidence="8 9">
    <name type="scientific">Thiohalobacter thiocyanaticus</name>
    <dbReference type="NCBI Taxonomy" id="585455"/>
    <lineage>
        <taxon>Bacteria</taxon>
        <taxon>Pseudomonadati</taxon>
        <taxon>Pseudomonadota</taxon>
        <taxon>Gammaproteobacteria</taxon>
        <taxon>Thiohalobacterales</taxon>
        <taxon>Thiohalobacteraceae</taxon>
        <taxon>Thiohalobacter</taxon>
    </lineage>
</organism>
<dbReference type="PANTHER" id="PTHR19211:SF14">
    <property type="entry name" value="ATP-BINDING CASSETTE SUB-FAMILY F MEMBER 1"/>
    <property type="match status" value="1"/>
</dbReference>
<dbReference type="SMART" id="SM00382">
    <property type="entry name" value="AAA"/>
    <property type="match status" value="2"/>
</dbReference>
<evidence type="ECO:0000259" key="7">
    <source>
        <dbReference type="PROSITE" id="PS50893"/>
    </source>
</evidence>
<dbReference type="Pfam" id="PF16326">
    <property type="entry name" value="ABC_tran_CTD"/>
    <property type="match status" value="1"/>
</dbReference>
<evidence type="ECO:0000256" key="6">
    <source>
        <dbReference type="SAM" id="MobiDB-lite"/>
    </source>
</evidence>
<dbReference type="PROSITE" id="PS50893">
    <property type="entry name" value="ABC_TRANSPORTER_2"/>
    <property type="match status" value="2"/>
</dbReference>
<evidence type="ECO:0000256" key="5">
    <source>
        <dbReference type="ARBA" id="ARBA00069073"/>
    </source>
</evidence>
<keyword evidence="3" id="KW-0067">ATP-binding</keyword>
<reference evidence="8 9" key="1">
    <citation type="submission" date="2017-05" db="EMBL/GenBank/DDBJ databases">
        <title>Thiocyanate degradation by Thiohalobacter thiocyanaticus FOKN1.</title>
        <authorList>
            <person name="Oshiki M."/>
            <person name="Fukushima T."/>
            <person name="Kawano S."/>
            <person name="Nakagawa J."/>
        </authorList>
    </citation>
    <scope>NUCLEOTIDE SEQUENCE [LARGE SCALE GENOMIC DNA]</scope>
    <source>
        <strain evidence="8 9">FOKN1</strain>
    </source>
</reference>
<dbReference type="GO" id="GO:0005524">
    <property type="term" value="F:ATP binding"/>
    <property type="evidence" value="ECO:0007669"/>
    <property type="project" value="UniProtKB-KW"/>
</dbReference>
<dbReference type="AlphaFoldDB" id="A0A1Z4VM45"/>
<dbReference type="OrthoDB" id="9808609at2"/>
<dbReference type="FunFam" id="3.40.50.300:FF:000011">
    <property type="entry name" value="Putative ABC transporter ATP-binding component"/>
    <property type="match status" value="1"/>
</dbReference>
<dbReference type="EMBL" id="AP018052">
    <property type="protein sequence ID" value="BAZ92667.1"/>
    <property type="molecule type" value="Genomic_DNA"/>
</dbReference>
<evidence type="ECO:0000256" key="3">
    <source>
        <dbReference type="ARBA" id="ARBA00022840"/>
    </source>
</evidence>
<dbReference type="InterPro" id="IPR003439">
    <property type="entry name" value="ABC_transporter-like_ATP-bd"/>
</dbReference>
<dbReference type="Pfam" id="PF12848">
    <property type="entry name" value="ABC_tran_Xtn"/>
    <property type="match status" value="1"/>
</dbReference>
<dbReference type="FunFam" id="3.40.50.300:FF:002053">
    <property type="entry name" value="ABC transporter ATP-binding protein"/>
    <property type="match status" value="1"/>
</dbReference>
<feature type="region of interest" description="Disordered" evidence="6">
    <location>
        <begin position="526"/>
        <end position="558"/>
    </location>
</feature>
<dbReference type="InterPro" id="IPR032524">
    <property type="entry name" value="ABC_tran_C"/>
</dbReference>
<dbReference type="KEGG" id="ttc:FOKN1_0263"/>
<comment type="similarity">
    <text evidence="4">Belongs to the ABC transporter superfamily. ABCF family. YheS subfamily.</text>
</comment>
<evidence type="ECO:0000313" key="8">
    <source>
        <dbReference type="EMBL" id="BAZ92667.1"/>
    </source>
</evidence>
<gene>
    <name evidence="8" type="ORF">FOKN1_0263</name>
</gene>
<name>A0A1Z4VM45_9GAMM</name>
<keyword evidence="1" id="KW-0677">Repeat</keyword>
<dbReference type="PROSITE" id="PS00211">
    <property type="entry name" value="ABC_TRANSPORTER_1"/>
    <property type="match status" value="2"/>
</dbReference>
<dbReference type="Gene3D" id="3.40.50.300">
    <property type="entry name" value="P-loop containing nucleotide triphosphate hydrolases"/>
    <property type="match status" value="2"/>
</dbReference>
<dbReference type="InterPro" id="IPR003593">
    <property type="entry name" value="AAA+_ATPase"/>
</dbReference>
<evidence type="ECO:0000256" key="1">
    <source>
        <dbReference type="ARBA" id="ARBA00022737"/>
    </source>
</evidence>
<dbReference type="GO" id="GO:0016887">
    <property type="term" value="F:ATP hydrolysis activity"/>
    <property type="evidence" value="ECO:0007669"/>
    <property type="project" value="InterPro"/>
</dbReference>
<evidence type="ECO:0000313" key="9">
    <source>
        <dbReference type="Proteomes" id="UP000218765"/>
    </source>
</evidence>
<feature type="domain" description="ABC transporter" evidence="7">
    <location>
        <begin position="2"/>
        <end position="246"/>
    </location>
</feature>
<dbReference type="PANTHER" id="PTHR19211">
    <property type="entry name" value="ATP-BINDING TRANSPORT PROTEIN-RELATED"/>
    <property type="match status" value="1"/>
</dbReference>
<dbReference type="SUPFAM" id="SSF52540">
    <property type="entry name" value="P-loop containing nucleoside triphosphate hydrolases"/>
    <property type="match status" value="2"/>
</dbReference>
<dbReference type="Proteomes" id="UP000218765">
    <property type="component" value="Chromosome"/>
</dbReference>